<protein>
    <recommendedName>
        <fullName evidence="4">TraB/GumN family protein</fullName>
    </recommendedName>
</protein>
<evidence type="ECO:0000313" key="3">
    <source>
        <dbReference type="Proteomes" id="UP000193431"/>
    </source>
</evidence>
<gene>
    <name evidence="2" type="ORF">BST97_11510</name>
</gene>
<dbReference type="InterPro" id="IPR043749">
    <property type="entry name" value="DUF5694"/>
</dbReference>
<evidence type="ECO:0008006" key="4">
    <source>
        <dbReference type="Google" id="ProtNLM"/>
    </source>
</evidence>
<feature type="chain" id="PRO_5012054595" description="TraB/GumN family protein" evidence="1">
    <location>
        <begin position="21"/>
        <end position="283"/>
    </location>
</feature>
<feature type="signal peptide" evidence="1">
    <location>
        <begin position="1"/>
        <end position="20"/>
    </location>
</feature>
<evidence type="ECO:0000313" key="2">
    <source>
        <dbReference type="EMBL" id="ARN78562.1"/>
    </source>
</evidence>
<accession>A0A1W6MLW0</accession>
<keyword evidence="1" id="KW-0732">Signal</keyword>
<dbReference type="EMBL" id="CP019344">
    <property type="protein sequence ID" value="ARN78562.1"/>
    <property type="molecule type" value="Genomic_DNA"/>
</dbReference>
<name>A0A1W6MLW0_9FLAO</name>
<evidence type="ECO:0000256" key="1">
    <source>
        <dbReference type="SAM" id="SignalP"/>
    </source>
</evidence>
<dbReference type="AlphaFoldDB" id="A0A1W6MLW0"/>
<proteinExistence type="predicted"/>
<sequence>MKTILTTFIALQFISYFTNAQNINEQQLLEETQKAFQFDGADVLLLGTWHMGATSDANKSRYDASLPHRQIEIAELAKEIAQNFKPTKILVEVVPEQQAEMDSLYQVYLKNLQKVSTFHGEVGLLAFQIARHSEAELIAIDHKMGYDYGRIGQMADSMGTPAVSKYYGQLMPFLQKAAQLEKQATTKQLYRFTNTPEYISFLKHANADLLTYVNTDGNFEGADVAADFYKRNLRMFANINRLDIQPDDRILILQGATHIAFFHEFMKYSPLYNVVDAQEYLRD</sequence>
<dbReference type="Pfam" id="PF18950">
    <property type="entry name" value="DUF5694"/>
    <property type="match status" value="1"/>
</dbReference>
<reference evidence="2 3" key="1">
    <citation type="submission" date="2016-11" db="EMBL/GenBank/DDBJ databases">
        <title>Trade-off between light-utilization and light-protection in marine flavobacteria.</title>
        <authorList>
            <person name="Kumagai Y."/>
        </authorList>
    </citation>
    <scope>NUCLEOTIDE SEQUENCE [LARGE SCALE GENOMIC DNA]</scope>
    <source>
        <strain evidence="2 3">JCM 13191</strain>
    </source>
</reference>
<dbReference type="RefSeq" id="WP_085767369.1">
    <property type="nucleotide sequence ID" value="NZ_CP019344.1"/>
</dbReference>
<organism evidence="2 3">
    <name type="scientific">Nonlabens spongiae</name>
    <dbReference type="NCBI Taxonomy" id="331648"/>
    <lineage>
        <taxon>Bacteria</taxon>
        <taxon>Pseudomonadati</taxon>
        <taxon>Bacteroidota</taxon>
        <taxon>Flavobacteriia</taxon>
        <taxon>Flavobacteriales</taxon>
        <taxon>Flavobacteriaceae</taxon>
        <taxon>Nonlabens</taxon>
    </lineage>
</organism>
<dbReference type="Proteomes" id="UP000193431">
    <property type="component" value="Chromosome"/>
</dbReference>
<keyword evidence="3" id="KW-1185">Reference proteome</keyword>
<dbReference type="OrthoDB" id="7055505at2"/>
<dbReference type="STRING" id="331648.BST97_11510"/>